<dbReference type="GO" id="GO:0052621">
    <property type="term" value="F:diguanylate cyclase activity"/>
    <property type="evidence" value="ECO:0007669"/>
    <property type="project" value="UniProtKB-EC"/>
</dbReference>
<dbReference type="OrthoDB" id="5571399at2"/>
<dbReference type="SMART" id="SM00267">
    <property type="entry name" value="GGDEF"/>
    <property type="match status" value="1"/>
</dbReference>
<protein>
    <recommendedName>
        <fullName evidence="1">diguanylate cyclase</fullName>
        <ecNumber evidence="1">2.7.7.65</ecNumber>
    </recommendedName>
</protein>
<dbReference type="InterPro" id="IPR000160">
    <property type="entry name" value="GGDEF_dom"/>
</dbReference>
<comment type="caution">
    <text evidence="4">The sequence shown here is derived from an EMBL/GenBank/DDBJ whole genome shotgun (WGS) entry which is preliminary data.</text>
</comment>
<dbReference type="PANTHER" id="PTHR45138:SF9">
    <property type="entry name" value="DIGUANYLATE CYCLASE DGCM-RELATED"/>
    <property type="match status" value="1"/>
</dbReference>
<reference evidence="4 5" key="1">
    <citation type="submission" date="2019-03" db="EMBL/GenBank/DDBJ databases">
        <title>Genomic Encyclopedia of Type Strains, Phase IV (KMG-IV): sequencing the most valuable type-strain genomes for metagenomic binning, comparative biology and taxonomic classification.</title>
        <authorList>
            <person name="Goeker M."/>
        </authorList>
    </citation>
    <scope>NUCLEOTIDE SEQUENCE [LARGE SCALE GENOMIC DNA]</scope>
    <source>
        <strain evidence="4 5">DSM 24591</strain>
    </source>
</reference>
<dbReference type="Gene3D" id="3.30.70.270">
    <property type="match status" value="1"/>
</dbReference>
<dbReference type="PROSITE" id="PS50887">
    <property type="entry name" value="GGDEF"/>
    <property type="match status" value="1"/>
</dbReference>
<organism evidence="4 5">
    <name type="scientific">Paralcaligenes ureilyticus</name>
    <dbReference type="NCBI Taxonomy" id="627131"/>
    <lineage>
        <taxon>Bacteria</taxon>
        <taxon>Pseudomonadati</taxon>
        <taxon>Pseudomonadota</taxon>
        <taxon>Betaproteobacteria</taxon>
        <taxon>Burkholderiales</taxon>
        <taxon>Alcaligenaceae</taxon>
        <taxon>Paralcaligenes</taxon>
    </lineage>
</organism>
<dbReference type="EC" id="2.7.7.65" evidence="1"/>
<dbReference type="PANTHER" id="PTHR45138">
    <property type="entry name" value="REGULATORY COMPONENTS OF SENSORY TRANSDUCTION SYSTEM"/>
    <property type="match status" value="1"/>
</dbReference>
<dbReference type="EMBL" id="SMAJ01000017">
    <property type="protein sequence ID" value="TCT02815.1"/>
    <property type="molecule type" value="Genomic_DNA"/>
</dbReference>
<proteinExistence type="predicted"/>
<dbReference type="InterPro" id="IPR029787">
    <property type="entry name" value="Nucleotide_cyclase"/>
</dbReference>
<evidence type="ECO:0000256" key="1">
    <source>
        <dbReference type="ARBA" id="ARBA00012528"/>
    </source>
</evidence>
<dbReference type="InterPro" id="IPR043128">
    <property type="entry name" value="Rev_trsase/Diguanyl_cyclase"/>
</dbReference>
<dbReference type="NCBIfam" id="TIGR00254">
    <property type="entry name" value="GGDEF"/>
    <property type="match status" value="1"/>
</dbReference>
<dbReference type="Pfam" id="PF00990">
    <property type="entry name" value="GGDEF"/>
    <property type="match status" value="1"/>
</dbReference>
<evidence type="ECO:0000259" key="3">
    <source>
        <dbReference type="PROSITE" id="PS50887"/>
    </source>
</evidence>
<dbReference type="RefSeq" id="WP_132584915.1">
    <property type="nucleotide sequence ID" value="NZ_SMAJ01000017.1"/>
</dbReference>
<evidence type="ECO:0000313" key="4">
    <source>
        <dbReference type="EMBL" id="TCT02815.1"/>
    </source>
</evidence>
<keyword evidence="5" id="KW-1185">Reference proteome</keyword>
<dbReference type="InterPro" id="IPR050469">
    <property type="entry name" value="Diguanylate_Cyclase"/>
</dbReference>
<dbReference type="SUPFAM" id="SSF55073">
    <property type="entry name" value="Nucleotide cyclase"/>
    <property type="match status" value="1"/>
</dbReference>
<feature type="domain" description="GGDEF" evidence="3">
    <location>
        <begin position="207"/>
        <end position="331"/>
    </location>
</feature>
<dbReference type="Proteomes" id="UP000295525">
    <property type="component" value="Unassembled WGS sequence"/>
</dbReference>
<name>A0A4R3LW03_9BURK</name>
<dbReference type="AlphaFoldDB" id="A0A4R3LW03"/>
<sequence length="331" mass="35776">MALIQEQEQKDVFERESDSRAMVLLTLQLDLLQLFLPMDCWIIGLFDDLNMRVVACLGGVGGVSPGKLDHLLNYPWAVASEVNSFDCRPLAKSERAGIGSILGKNSLPGFVRIIDLCRPDGKKIGRVLGLNSTAPPLMNVESGVVRAGEIGLCLEVIKVTLGLQVELLAAERLVVEARQGAQLDALTGLLNRSGWNQRLVAAVNGKGEIAIGIADLDFLKRINDSKGHLAGDELLKLAAKTLLSALRSNDCVARVGGDEFAIMVQDITKDEAHAMQERLKLALSRANIKMSIGLAFLSECGSLEEAIAIADARMYEDKNNRQHPGVDARTA</sequence>
<evidence type="ECO:0000256" key="2">
    <source>
        <dbReference type="ARBA" id="ARBA00034247"/>
    </source>
</evidence>
<dbReference type="CDD" id="cd01949">
    <property type="entry name" value="GGDEF"/>
    <property type="match status" value="1"/>
</dbReference>
<gene>
    <name evidence="4" type="ORF">EDC26_11791</name>
</gene>
<accession>A0A4R3LW03</accession>
<evidence type="ECO:0000313" key="5">
    <source>
        <dbReference type="Proteomes" id="UP000295525"/>
    </source>
</evidence>
<comment type="catalytic activity">
    <reaction evidence="2">
        <text>2 GTP = 3',3'-c-di-GMP + 2 diphosphate</text>
        <dbReference type="Rhea" id="RHEA:24898"/>
        <dbReference type="ChEBI" id="CHEBI:33019"/>
        <dbReference type="ChEBI" id="CHEBI:37565"/>
        <dbReference type="ChEBI" id="CHEBI:58805"/>
        <dbReference type="EC" id="2.7.7.65"/>
    </reaction>
</comment>